<sequence length="62" mass="6686">MEGDYSLSDFLALSLEERANAMESGFEALLADEAGLYSMGDSCPPVVTKPQPPCKPPDEMAY</sequence>
<organism evidence="1 2">
    <name type="scientific">Spirosoma endophyticum</name>
    <dbReference type="NCBI Taxonomy" id="662367"/>
    <lineage>
        <taxon>Bacteria</taxon>
        <taxon>Pseudomonadati</taxon>
        <taxon>Bacteroidota</taxon>
        <taxon>Cytophagia</taxon>
        <taxon>Cytophagales</taxon>
        <taxon>Cytophagaceae</taxon>
        <taxon>Spirosoma</taxon>
    </lineage>
</organism>
<evidence type="ECO:0000313" key="2">
    <source>
        <dbReference type="Proteomes" id="UP000198598"/>
    </source>
</evidence>
<evidence type="ECO:0000313" key="1">
    <source>
        <dbReference type="EMBL" id="SFE56438.1"/>
    </source>
</evidence>
<name>A0A1I2BKW2_9BACT</name>
<gene>
    <name evidence="1" type="ORF">SAMN05216167_115124</name>
</gene>
<dbReference type="RefSeq" id="WP_093832010.1">
    <property type="nucleotide sequence ID" value="NZ_FOLQ01000015.1"/>
</dbReference>
<keyword evidence="2" id="KW-1185">Reference proteome</keyword>
<dbReference type="EMBL" id="FOLQ01000015">
    <property type="protein sequence ID" value="SFE56438.1"/>
    <property type="molecule type" value="Genomic_DNA"/>
</dbReference>
<protein>
    <submittedName>
        <fullName evidence="1">Uncharacterized protein</fullName>
    </submittedName>
</protein>
<dbReference type="STRING" id="662367.SAMN05216167_115124"/>
<reference evidence="1 2" key="1">
    <citation type="submission" date="2016-10" db="EMBL/GenBank/DDBJ databases">
        <authorList>
            <person name="de Groot N.N."/>
        </authorList>
    </citation>
    <scope>NUCLEOTIDE SEQUENCE [LARGE SCALE GENOMIC DNA]</scope>
    <source>
        <strain evidence="1 2">DSM 26130</strain>
    </source>
</reference>
<dbReference type="Proteomes" id="UP000198598">
    <property type="component" value="Unassembled WGS sequence"/>
</dbReference>
<dbReference type="AlphaFoldDB" id="A0A1I2BKW2"/>
<accession>A0A1I2BKW2</accession>
<proteinExistence type="predicted"/>